<evidence type="ECO:0000256" key="3">
    <source>
        <dbReference type="ARBA" id="ARBA00022553"/>
    </source>
</evidence>
<dbReference type="Pfam" id="PF02518">
    <property type="entry name" value="HATPase_c"/>
    <property type="match status" value="1"/>
</dbReference>
<dbReference type="PROSITE" id="PS50109">
    <property type="entry name" value="HIS_KIN"/>
    <property type="match status" value="1"/>
</dbReference>
<dbReference type="PROSITE" id="PS50112">
    <property type="entry name" value="PAS"/>
    <property type="match status" value="2"/>
</dbReference>
<dbReference type="NCBIfam" id="TIGR00229">
    <property type="entry name" value="sensory_box"/>
    <property type="match status" value="2"/>
</dbReference>
<accession>A0A6J4KBE7</accession>
<keyword evidence="3" id="KW-0597">Phosphoprotein</keyword>
<evidence type="ECO:0000259" key="6">
    <source>
        <dbReference type="PROSITE" id="PS50109"/>
    </source>
</evidence>
<keyword evidence="4" id="KW-0808">Transferase</keyword>
<dbReference type="EMBL" id="CADCTU010000163">
    <property type="protein sequence ID" value="CAA9300361.1"/>
    <property type="molecule type" value="Genomic_DNA"/>
</dbReference>
<dbReference type="SMART" id="SM00091">
    <property type="entry name" value="PAS"/>
    <property type="match status" value="2"/>
</dbReference>
<dbReference type="InterPro" id="IPR003661">
    <property type="entry name" value="HisK_dim/P_dom"/>
</dbReference>
<feature type="domain" description="PAS" evidence="7">
    <location>
        <begin position="31"/>
        <end position="101"/>
    </location>
</feature>
<dbReference type="InterPro" id="IPR036890">
    <property type="entry name" value="HATPase_C_sf"/>
</dbReference>
<dbReference type="SMART" id="SM00388">
    <property type="entry name" value="HisKA"/>
    <property type="match status" value="1"/>
</dbReference>
<dbReference type="InterPro" id="IPR035965">
    <property type="entry name" value="PAS-like_dom_sf"/>
</dbReference>
<dbReference type="AlphaFoldDB" id="A0A6J4KBE7"/>
<dbReference type="PRINTS" id="PR00344">
    <property type="entry name" value="BCTRLSENSOR"/>
</dbReference>
<dbReference type="GO" id="GO:0000155">
    <property type="term" value="F:phosphorelay sensor kinase activity"/>
    <property type="evidence" value="ECO:0007669"/>
    <property type="project" value="InterPro"/>
</dbReference>
<dbReference type="Pfam" id="PF08448">
    <property type="entry name" value="PAS_4"/>
    <property type="match status" value="2"/>
</dbReference>
<evidence type="ECO:0000256" key="2">
    <source>
        <dbReference type="ARBA" id="ARBA00012438"/>
    </source>
</evidence>
<dbReference type="CDD" id="cd00130">
    <property type="entry name" value="PAS"/>
    <property type="match status" value="2"/>
</dbReference>
<dbReference type="PANTHER" id="PTHR43047">
    <property type="entry name" value="TWO-COMPONENT HISTIDINE PROTEIN KINASE"/>
    <property type="match status" value="1"/>
</dbReference>
<proteinExistence type="predicted"/>
<dbReference type="Gene3D" id="1.10.287.130">
    <property type="match status" value="1"/>
</dbReference>
<dbReference type="CDD" id="cd16922">
    <property type="entry name" value="HATPase_EvgS-ArcB-TorS-like"/>
    <property type="match status" value="1"/>
</dbReference>
<organism evidence="8">
    <name type="scientific">uncultured Gemmatimonadaceae bacterium</name>
    <dbReference type="NCBI Taxonomy" id="246130"/>
    <lineage>
        <taxon>Bacteria</taxon>
        <taxon>Pseudomonadati</taxon>
        <taxon>Gemmatimonadota</taxon>
        <taxon>Gemmatimonadia</taxon>
        <taxon>Gemmatimonadales</taxon>
        <taxon>Gemmatimonadaceae</taxon>
        <taxon>environmental samples</taxon>
    </lineage>
</organism>
<protein>
    <recommendedName>
        <fullName evidence="2">histidine kinase</fullName>
        <ecNumber evidence="2">2.7.13.3</ecNumber>
    </recommendedName>
</protein>
<dbReference type="SUPFAM" id="SSF55785">
    <property type="entry name" value="PYP-like sensor domain (PAS domain)"/>
    <property type="match status" value="2"/>
</dbReference>
<evidence type="ECO:0000256" key="4">
    <source>
        <dbReference type="ARBA" id="ARBA00022679"/>
    </source>
</evidence>
<evidence type="ECO:0000259" key="7">
    <source>
        <dbReference type="PROSITE" id="PS50112"/>
    </source>
</evidence>
<evidence type="ECO:0000256" key="5">
    <source>
        <dbReference type="ARBA" id="ARBA00022777"/>
    </source>
</evidence>
<name>A0A6J4KBE7_9BACT</name>
<dbReference type="InterPro" id="IPR000014">
    <property type="entry name" value="PAS"/>
</dbReference>
<dbReference type="InterPro" id="IPR036097">
    <property type="entry name" value="HisK_dim/P_sf"/>
</dbReference>
<feature type="non-terminal residue" evidence="8">
    <location>
        <position position="520"/>
    </location>
</feature>
<dbReference type="PANTHER" id="PTHR43047:SF64">
    <property type="entry name" value="HISTIDINE KINASE CONTAINING CHEY-HOMOLOGOUS RECEIVER DOMAIN AND PAS DOMAIN-RELATED"/>
    <property type="match status" value="1"/>
</dbReference>
<dbReference type="EC" id="2.7.13.3" evidence="2"/>
<feature type="domain" description="PAS" evidence="7">
    <location>
        <begin position="156"/>
        <end position="202"/>
    </location>
</feature>
<dbReference type="SMART" id="SM00387">
    <property type="entry name" value="HATPase_c"/>
    <property type="match status" value="1"/>
</dbReference>
<dbReference type="Gene3D" id="3.30.450.20">
    <property type="entry name" value="PAS domain"/>
    <property type="match status" value="2"/>
</dbReference>
<dbReference type="InterPro" id="IPR003594">
    <property type="entry name" value="HATPase_dom"/>
</dbReference>
<dbReference type="Gene3D" id="3.30.565.10">
    <property type="entry name" value="Histidine kinase-like ATPase, C-terminal domain"/>
    <property type="match status" value="1"/>
</dbReference>
<evidence type="ECO:0000256" key="1">
    <source>
        <dbReference type="ARBA" id="ARBA00000085"/>
    </source>
</evidence>
<dbReference type="InterPro" id="IPR004358">
    <property type="entry name" value="Sig_transdc_His_kin-like_C"/>
</dbReference>
<dbReference type="SUPFAM" id="SSF47384">
    <property type="entry name" value="Homodimeric domain of signal transducing histidine kinase"/>
    <property type="match status" value="1"/>
</dbReference>
<evidence type="ECO:0000313" key="8">
    <source>
        <dbReference type="EMBL" id="CAA9300361.1"/>
    </source>
</evidence>
<dbReference type="CDD" id="cd00082">
    <property type="entry name" value="HisKA"/>
    <property type="match status" value="1"/>
</dbReference>
<dbReference type="SUPFAM" id="SSF55874">
    <property type="entry name" value="ATPase domain of HSP90 chaperone/DNA topoisomerase II/histidine kinase"/>
    <property type="match status" value="1"/>
</dbReference>
<feature type="domain" description="Histidine kinase" evidence="6">
    <location>
        <begin position="307"/>
        <end position="520"/>
    </location>
</feature>
<keyword evidence="5" id="KW-0418">Kinase</keyword>
<sequence>MPAASDARADQADAAATRASERRAVHLRRALDRRIAAVLESVTHAFIALDRDWRVTYANPEAARLNGTTPDALIGRDHWLLWPESVGSAVEAEYRAVVARRAAAHFIHHYPGADVWHEIHAYPADEGGIAVLYRDITEERRADAERARLAAALAARDRELAAVLDNATDVVARFDPAHRFAYANPAVEGAFGIPPAALAGRTHAEIPVPAAFAARWDAVLDRVFASGAGEEMAFEYATPRGFRHFESRFIPEPGATGDVVASVLVFTRDVTERVQGARALAAALESAQVARDAAEAANASKTAFLATMSHELRTPLNAIRGYTDLLALGMYGPVSEAQRATLGRISASERHLLGLITELLDYARIESGRAQYEFADVALDEVLREAAALVEPQLRGKGLVFEDATGDAAGVCVRADARKVRQILLNLLSNAAKFTPPGGRVALRSRCGGAGAAVVEVQDSGVGVPEDQLERIFEPFVQLGRTAGATGAGLGLAISRELARAMGGDLAAESTPGAGATFRL</sequence>
<comment type="catalytic activity">
    <reaction evidence="1">
        <text>ATP + protein L-histidine = ADP + protein N-phospho-L-histidine.</text>
        <dbReference type="EC" id="2.7.13.3"/>
    </reaction>
</comment>
<dbReference type="Pfam" id="PF00512">
    <property type="entry name" value="HisKA"/>
    <property type="match status" value="1"/>
</dbReference>
<dbReference type="InterPro" id="IPR013656">
    <property type="entry name" value="PAS_4"/>
</dbReference>
<dbReference type="InterPro" id="IPR005467">
    <property type="entry name" value="His_kinase_dom"/>
</dbReference>
<gene>
    <name evidence="8" type="ORF">AVDCRST_MAG11-761</name>
</gene>
<reference evidence="8" key="1">
    <citation type="submission" date="2020-02" db="EMBL/GenBank/DDBJ databases">
        <authorList>
            <person name="Meier V. D."/>
        </authorList>
    </citation>
    <scope>NUCLEOTIDE SEQUENCE</scope>
    <source>
        <strain evidence="8">AVDCRST_MAG11</strain>
    </source>
</reference>